<evidence type="ECO:0000256" key="15">
    <source>
        <dbReference type="ARBA" id="ARBA00023324"/>
    </source>
</evidence>
<feature type="chain" id="PRO_5044533933" description="Peroxidase" evidence="21">
    <location>
        <begin position="23"/>
        <end position="324"/>
    </location>
</feature>
<comment type="function">
    <text evidence="2">Removal of H(2)O(2), oxidation of toxic reductants, biosynthesis and degradation of lignin, suberization, auxin catabolism, response to environmental stresses such as wounding, pathogen attack and oxidative stress. These functions might be dependent on each isozyme/isoform in each plant tissue.</text>
</comment>
<dbReference type="Gene3D" id="1.10.420.10">
    <property type="entry name" value="Peroxidase, domain 2"/>
    <property type="match status" value="1"/>
</dbReference>
<dbReference type="PROSITE" id="PS51257">
    <property type="entry name" value="PROKAR_LIPOPROTEIN"/>
    <property type="match status" value="1"/>
</dbReference>
<keyword evidence="8 18" id="KW-0479">Metal-binding</keyword>
<feature type="binding site" evidence="18">
    <location>
        <position position="73"/>
    </location>
    <ligand>
        <name>Ca(2+)</name>
        <dbReference type="ChEBI" id="CHEBI:29108"/>
        <label>1</label>
    </ligand>
</feature>
<evidence type="ECO:0000256" key="19">
    <source>
        <dbReference type="PIRSR" id="PIRSR600823-4"/>
    </source>
</evidence>
<dbReference type="EC" id="1.11.1.7" evidence="4 21"/>
<keyword evidence="10 18" id="KW-0106">Calcium</keyword>
<dbReference type="SUPFAM" id="SSF48113">
    <property type="entry name" value="Heme-dependent peroxidases"/>
    <property type="match status" value="1"/>
</dbReference>
<dbReference type="FunFam" id="1.10.420.10:FF:000008">
    <property type="entry name" value="Peroxidase"/>
    <property type="match status" value="1"/>
</dbReference>
<feature type="disulfide bond" evidence="20">
    <location>
        <begin position="34"/>
        <end position="113"/>
    </location>
</feature>
<feature type="site" description="Transition state stabilizer" evidence="19">
    <location>
        <position position="61"/>
    </location>
</feature>
<dbReference type="InterPro" id="IPR019794">
    <property type="entry name" value="Peroxidases_AS"/>
</dbReference>
<evidence type="ECO:0000259" key="22">
    <source>
        <dbReference type="PROSITE" id="PS50873"/>
    </source>
</evidence>
<dbReference type="PROSITE" id="PS00435">
    <property type="entry name" value="PEROXIDASE_1"/>
    <property type="match status" value="1"/>
</dbReference>
<dbReference type="PRINTS" id="PR00458">
    <property type="entry name" value="PEROXIDASE"/>
</dbReference>
<keyword evidence="7 21" id="KW-0349">Heme</keyword>
<comment type="subcellular location">
    <subcellularLocation>
        <location evidence="21">Secreted</location>
    </subcellularLocation>
</comment>
<keyword evidence="24" id="KW-1185">Reference proteome</keyword>
<feature type="binding site" evidence="18">
    <location>
        <position position="75"/>
    </location>
    <ligand>
        <name>Ca(2+)</name>
        <dbReference type="ChEBI" id="CHEBI:29108"/>
        <label>1</label>
    </ligand>
</feature>
<keyword evidence="14" id="KW-0325">Glycoprotein</keyword>
<feature type="active site" description="Proton acceptor" evidence="16">
    <location>
        <position position="65"/>
    </location>
</feature>
<evidence type="ECO:0000256" key="4">
    <source>
        <dbReference type="ARBA" id="ARBA00012313"/>
    </source>
</evidence>
<evidence type="ECO:0000256" key="1">
    <source>
        <dbReference type="ARBA" id="ARBA00000189"/>
    </source>
</evidence>
<proteinExistence type="inferred from homology"/>
<dbReference type="GO" id="GO:0020037">
    <property type="term" value="F:heme binding"/>
    <property type="evidence" value="ECO:0007669"/>
    <property type="project" value="UniProtKB-UniRule"/>
</dbReference>
<comment type="cofactor">
    <cofactor evidence="18 21">
        <name>Ca(2+)</name>
        <dbReference type="ChEBI" id="CHEBI:29108"/>
    </cofactor>
    <text evidence="18 21">Binds 2 calcium ions per subunit.</text>
</comment>
<feature type="binding site" evidence="17">
    <location>
        <position position="161"/>
    </location>
    <ligand>
        <name>substrate</name>
    </ligand>
</feature>
<feature type="binding site" evidence="18">
    <location>
        <position position="66"/>
    </location>
    <ligand>
        <name>Ca(2+)</name>
        <dbReference type="ChEBI" id="CHEBI:29108"/>
        <label>1</label>
    </ligand>
</feature>
<feature type="binding site" evidence="18">
    <location>
        <position position="242"/>
    </location>
    <ligand>
        <name>Ca(2+)</name>
        <dbReference type="ChEBI" id="CHEBI:29108"/>
        <label>2</label>
    </ligand>
</feature>
<dbReference type="FunFam" id="1.10.520.10:FF:000001">
    <property type="entry name" value="Peroxidase"/>
    <property type="match status" value="1"/>
</dbReference>
<dbReference type="AlphaFoldDB" id="A0ABD3UHG3"/>
<keyword evidence="15 21" id="KW-0376">Hydrogen peroxide</keyword>
<feature type="signal peptide" evidence="21">
    <location>
        <begin position="1"/>
        <end position="22"/>
    </location>
</feature>
<dbReference type="InterPro" id="IPR000823">
    <property type="entry name" value="Peroxidase_pln"/>
</dbReference>
<keyword evidence="5 21" id="KW-0964">Secreted</keyword>
<dbReference type="InterPro" id="IPR019793">
    <property type="entry name" value="Peroxidases_heam-ligand_BS"/>
</dbReference>
<keyword evidence="11 21" id="KW-0560">Oxidoreductase</keyword>
<protein>
    <recommendedName>
        <fullName evidence="4 21">Peroxidase</fullName>
        <ecNumber evidence="4 21">1.11.1.7</ecNumber>
    </recommendedName>
</protein>
<evidence type="ECO:0000256" key="6">
    <source>
        <dbReference type="ARBA" id="ARBA00022559"/>
    </source>
</evidence>
<evidence type="ECO:0000256" key="20">
    <source>
        <dbReference type="PIRSR" id="PIRSR600823-5"/>
    </source>
</evidence>
<dbReference type="Pfam" id="PF00141">
    <property type="entry name" value="peroxidase"/>
    <property type="match status" value="1"/>
</dbReference>
<dbReference type="InterPro" id="IPR010255">
    <property type="entry name" value="Haem_peroxidase_sf"/>
</dbReference>
<dbReference type="CDD" id="cd00693">
    <property type="entry name" value="secretory_peroxidase"/>
    <property type="match status" value="1"/>
</dbReference>
<evidence type="ECO:0000256" key="13">
    <source>
        <dbReference type="ARBA" id="ARBA00023157"/>
    </source>
</evidence>
<comment type="similarity">
    <text evidence="21">Belongs to the peroxidase family. Classical plant (class III) peroxidase subfamily.</text>
</comment>
<dbReference type="InterPro" id="IPR033905">
    <property type="entry name" value="Secretory_peroxidase"/>
</dbReference>
<dbReference type="GO" id="GO:0005576">
    <property type="term" value="C:extracellular region"/>
    <property type="evidence" value="ECO:0007669"/>
    <property type="project" value="UniProtKB-SubCell"/>
</dbReference>
<evidence type="ECO:0000256" key="21">
    <source>
        <dbReference type="RuleBase" id="RU362060"/>
    </source>
</evidence>
<feature type="binding site" evidence="18">
    <location>
        <position position="250"/>
    </location>
    <ligand>
        <name>Ca(2+)</name>
        <dbReference type="ChEBI" id="CHEBI:29108"/>
        <label>2</label>
    </ligand>
</feature>
<keyword evidence="13 20" id="KW-1015">Disulfide bond</keyword>
<gene>
    <name evidence="23" type="ORF">ACJIZ3_010843</name>
</gene>
<comment type="similarity">
    <text evidence="3">Belongs to the peroxidase family. Ascorbate peroxidase subfamily.</text>
</comment>
<evidence type="ECO:0000256" key="9">
    <source>
        <dbReference type="ARBA" id="ARBA00022729"/>
    </source>
</evidence>
<sequence>MAFKVIAVFVLFLAVLTISCNAQSLKVGFYEKTCPNVEAIVKETTNTIFSRAPTLAAPILRMHFHDCFVRGCDGSVLLNATGNGQAEKNAIPNQSLRGFGSIDRVKSAVEKKCPGVVSCADILALAARDAVSFLNGPSWKVPLGRRDGRVSNFSEVLSNLPPPFFNITQLIASFAAKGLNSKDLVVLSGGHTIGTSHCTSFSNRLYNFTGRGDSDPSLDSEYVPRLMSKCRPGDQTTLAEMDPGSFKTFDEDYYTLVAKRRGLFTSDSALLDDNVTRDYVRRHAISSQRLKFFEDFAVSMVKMGNIEVLTGSNGEIRRQCAFVN</sequence>
<evidence type="ECO:0000256" key="16">
    <source>
        <dbReference type="PIRSR" id="PIRSR600823-1"/>
    </source>
</evidence>
<evidence type="ECO:0000256" key="5">
    <source>
        <dbReference type="ARBA" id="ARBA00022525"/>
    </source>
</evidence>
<feature type="binding site" evidence="18">
    <location>
        <position position="71"/>
    </location>
    <ligand>
        <name>Ca(2+)</name>
        <dbReference type="ChEBI" id="CHEBI:29108"/>
        <label>1</label>
    </ligand>
</feature>
<dbReference type="GO" id="GO:0140825">
    <property type="term" value="F:lactoperoxidase activity"/>
    <property type="evidence" value="ECO:0007669"/>
    <property type="project" value="UniProtKB-EC"/>
</dbReference>
<evidence type="ECO:0000256" key="17">
    <source>
        <dbReference type="PIRSR" id="PIRSR600823-2"/>
    </source>
</evidence>
<evidence type="ECO:0000313" key="23">
    <source>
        <dbReference type="EMBL" id="KAL3848961.1"/>
    </source>
</evidence>
<feature type="binding site" description="axial binding residue" evidence="18">
    <location>
        <position position="191"/>
    </location>
    <ligand>
        <name>heme b</name>
        <dbReference type="ChEBI" id="CHEBI:60344"/>
    </ligand>
    <ligandPart>
        <name>Fe</name>
        <dbReference type="ChEBI" id="CHEBI:18248"/>
    </ligandPart>
</feature>
<feature type="binding site" evidence="18">
    <location>
        <position position="192"/>
    </location>
    <ligand>
        <name>Ca(2+)</name>
        <dbReference type="ChEBI" id="CHEBI:29108"/>
        <label>2</label>
    </ligand>
</feature>
<evidence type="ECO:0000313" key="24">
    <source>
        <dbReference type="Proteomes" id="UP001634393"/>
    </source>
</evidence>
<organism evidence="23 24">
    <name type="scientific">Penstemon smallii</name>
    <dbReference type="NCBI Taxonomy" id="265156"/>
    <lineage>
        <taxon>Eukaryota</taxon>
        <taxon>Viridiplantae</taxon>
        <taxon>Streptophyta</taxon>
        <taxon>Embryophyta</taxon>
        <taxon>Tracheophyta</taxon>
        <taxon>Spermatophyta</taxon>
        <taxon>Magnoliopsida</taxon>
        <taxon>eudicotyledons</taxon>
        <taxon>Gunneridae</taxon>
        <taxon>Pentapetalae</taxon>
        <taxon>asterids</taxon>
        <taxon>lamiids</taxon>
        <taxon>Lamiales</taxon>
        <taxon>Plantaginaceae</taxon>
        <taxon>Cheloneae</taxon>
        <taxon>Penstemon</taxon>
    </lineage>
</organism>
<dbReference type="EMBL" id="JBJXBP010000001">
    <property type="protein sequence ID" value="KAL3848961.1"/>
    <property type="molecule type" value="Genomic_DNA"/>
</dbReference>
<keyword evidence="9 21" id="KW-0732">Signal</keyword>
<evidence type="ECO:0000256" key="2">
    <source>
        <dbReference type="ARBA" id="ARBA00002322"/>
    </source>
</evidence>
<dbReference type="PRINTS" id="PR00461">
    <property type="entry name" value="PLPEROXIDASE"/>
</dbReference>
<evidence type="ECO:0000256" key="10">
    <source>
        <dbReference type="ARBA" id="ARBA00022837"/>
    </source>
</evidence>
<dbReference type="PANTHER" id="PTHR31235">
    <property type="entry name" value="PEROXIDASE 25-RELATED"/>
    <property type="match status" value="1"/>
</dbReference>
<dbReference type="GO" id="GO:0042744">
    <property type="term" value="P:hydrogen peroxide catabolic process"/>
    <property type="evidence" value="ECO:0007669"/>
    <property type="project" value="UniProtKB-KW"/>
</dbReference>
<feature type="disulfide bond" evidence="20">
    <location>
        <begin position="198"/>
        <end position="230"/>
    </location>
</feature>
<accession>A0ABD3UHG3</accession>
<feature type="binding site" evidence="18">
    <location>
        <position position="87"/>
    </location>
    <ligand>
        <name>Ca(2+)</name>
        <dbReference type="ChEBI" id="CHEBI:29108"/>
        <label>1</label>
    </ligand>
</feature>
<comment type="catalytic activity">
    <reaction evidence="1 21">
        <text>2 a phenolic donor + H2O2 = 2 a phenolic radical donor + 2 H2O</text>
        <dbReference type="Rhea" id="RHEA:56136"/>
        <dbReference type="ChEBI" id="CHEBI:15377"/>
        <dbReference type="ChEBI" id="CHEBI:16240"/>
        <dbReference type="ChEBI" id="CHEBI:139520"/>
        <dbReference type="ChEBI" id="CHEBI:139521"/>
        <dbReference type="EC" id="1.11.1.7"/>
    </reaction>
</comment>
<name>A0ABD3UHG3_9LAMI</name>
<dbReference type="Proteomes" id="UP001634393">
    <property type="component" value="Unassembled WGS sequence"/>
</dbReference>
<dbReference type="PROSITE" id="PS50873">
    <property type="entry name" value="PEROXIDASE_4"/>
    <property type="match status" value="1"/>
</dbReference>
<evidence type="ECO:0000256" key="3">
    <source>
        <dbReference type="ARBA" id="ARBA00006873"/>
    </source>
</evidence>
<feature type="disulfide bond" evidence="20">
    <location>
        <begin position="119"/>
        <end position="320"/>
    </location>
</feature>
<dbReference type="PROSITE" id="PS00436">
    <property type="entry name" value="PEROXIDASE_2"/>
    <property type="match status" value="1"/>
</dbReference>
<feature type="disulfide bond" evidence="20">
    <location>
        <begin position="67"/>
        <end position="72"/>
    </location>
</feature>
<evidence type="ECO:0000256" key="18">
    <source>
        <dbReference type="PIRSR" id="PIRSR600823-3"/>
    </source>
</evidence>
<dbReference type="GO" id="GO:0006979">
    <property type="term" value="P:response to oxidative stress"/>
    <property type="evidence" value="ECO:0007669"/>
    <property type="project" value="UniProtKB-UniRule"/>
</dbReference>
<dbReference type="InterPro" id="IPR002016">
    <property type="entry name" value="Haem_peroxidase"/>
</dbReference>
<keyword evidence="6 21" id="KW-0575">Peroxidase</keyword>
<feature type="binding site" evidence="18">
    <location>
        <position position="69"/>
    </location>
    <ligand>
        <name>Ca(2+)</name>
        <dbReference type="ChEBI" id="CHEBI:29108"/>
        <label>1</label>
    </ligand>
</feature>
<comment type="cofactor">
    <cofactor evidence="18 21">
        <name>heme b</name>
        <dbReference type="ChEBI" id="CHEBI:60344"/>
    </cofactor>
    <text evidence="18 21">Binds 1 heme b (iron(II)-protoporphyrin IX) group per subunit.</text>
</comment>
<dbReference type="Gene3D" id="1.10.520.10">
    <property type="match status" value="1"/>
</dbReference>
<evidence type="ECO:0000256" key="8">
    <source>
        <dbReference type="ARBA" id="ARBA00022723"/>
    </source>
</evidence>
<evidence type="ECO:0000256" key="12">
    <source>
        <dbReference type="ARBA" id="ARBA00023004"/>
    </source>
</evidence>
<comment type="caution">
    <text evidence="23">The sequence shown here is derived from an EMBL/GenBank/DDBJ whole genome shotgun (WGS) entry which is preliminary data.</text>
</comment>
<feature type="domain" description="Plant heme peroxidase family profile" evidence="22">
    <location>
        <begin position="24"/>
        <end position="324"/>
    </location>
</feature>
<dbReference type="GO" id="GO:0046872">
    <property type="term" value="F:metal ion binding"/>
    <property type="evidence" value="ECO:0007669"/>
    <property type="project" value="UniProtKB-UniRule"/>
</dbReference>
<keyword evidence="12 18" id="KW-0408">Iron</keyword>
<evidence type="ECO:0000256" key="11">
    <source>
        <dbReference type="ARBA" id="ARBA00023002"/>
    </source>
</evidence>
<evidence type="ECO:0000256" key="14">
    <source>
        <dbReference type="ARBA" id="ARBA00023180"/>
    </source>
</evidence>
<reference evidence="23 24" key="1">
    <citation type="submission" date="2024-12" db="EMBL/GenBank/DDBJ databases">
        <title>The unique morphological basis and parallel evolutionary history of personate flowers in Penstemon.</title>
        <authorList>
            <person name="Depatie T.H."/>
            <person name="Wessinger C.A."/>
        </authorList>
    </citation>
    <scope>NUCLEOTIDE SEQUENCE [LARGE SCALE GENOMIC DNA]</scope>
    <source>
        <strain evidence="23">WTNN_2</strain>
        <tissue evidence="23">Leaf</tissue>
    </source>
</reference>
<evidence type="ECO:0000256" key="7">
    <source>
        <dbReference type="ARBA" id="ARBA00022617"/>
    </source>
</evidence>